<name>A0ABV4L376_9GAMM</name>
<accession>A0ABV4L376</accession>
<dbReference type="InterPro" id="IPR027417">
    <property type="entry name" value="P-loop_NTPase"/>
</dbReference>
<feature type="domain" description="Endonuclease GajA/Old nuclease/RecF-like AAA" evidence="1">
    <location>
        <begin position="1"/>
        <end position="470"/>
    </location>
</feature>
<evidence type="ECO:0000259" key="1">
    <source>
        <dbReference type="Pfam" id="PF13175"/>
    </source>
</evidence>
<dbReference type="Gene3D" id="3.40.50.300">
    <property type="entry name" value="P-loop containing nucleotide triphosphate hydrolases"/>
    <property type="match status" value="2"/>
</dbReference>
<comment type="caution">
    <text evidence="2">The sequence shown here is derived from an EMBL/GenBank/DDBJ whole genome shotgun (WGS) entry which is preliminary data.</text>
</comment>
<dbReference type="Proteomes" id="UP001569154">
    <property type="component" value="Unassembled WGS sequence"/>
</dbReference>
<dbReference type="InterPro" id="IPR051396">
    <property type="entry name" value="Bact_Antivir_Def_Nuclease"/>
</dbReference>
<reference evidence="2 3" key="1">
    <citation type="submission" date="2024-06" db="EMBL/GenBank/DDBJ databases">
        <authorList>
            <person name="Steensen K."/>
            <person name="Seneca J."/>
            <person name="Bartlau N."/>
            <person name="Yu A.X."/>
            <person name="Polz M.F."/>
        </authorList>
    </citation>
    <scope>NUCLEOTIDE SEQUENCE [LARGE SCALE GENOMIC DNA]</scope>
    <source>
        <strain evidence="2 3">1F260</strain>
    </source>
</reference>
<evidence type="ECO:0000313" key="2">
    <source>
        <dbReference type="EMBL" id="MEZ8082173.1"/>
    </source>
</evidence>
<organism evidence="2 3">
    <name type="scientific">Enterovibrio norvegicus</name>
    <dbReference type="NCBI Taxonomy" id="188144"/>
    <lineage>
        <taxon>Bacteria</taxon>
        <taxon>Pseudomonadati</taxon>
        <taxon>Pseudomonadota</taxon>
        <taxon>Gammaproteobacteria</taxon>
        <taxon>Vibrionales</taxon>
        <taxon>Vibrionaceae</taxon>
        <taxon>Enterovibrio</taxon>
    </lineage>
</organism>
<sequence length="486" mass="56264">MIIKSIKIEGLFDTFNHTINLNDEGITILLGENGIGKTATLEVINDFFNFKFNGLIEREFEKLSLKFSNNEEYVISKVLGRLFIKKVTKVKNIWYDFTTIERTDLDKYLNTQSETSFEEMVRAYYEKTVHSNVEKNIKSLKDKGLIDKYVGEKFIDGSRVDHWINIYERKKHQKDDGSTSISKFSQLMTPQILDGEIHYDKEKIPSWFYKMISGVNSKLIETQRIITIDKEANTRSTVRVCCDNLKSEFSKATYRANAVSSKLDSSFPNRLMVALRRRKVEELDEISGLLKKLDENRRLYSAVGILGDVNKNELELFKHDAKKEDNKSILNMISLYIEDSNEKLEPYKELYSKLELFLRLINSRLRHKKILACRKEGLSIVSLVKNHNGIYTSDEKISIPIEKLSSGEQHEIILFFKLIFNQPDGSMVLIDEPELSLHISWQNEFINDLREIIKLKNLSVVIATHSPDIIGSHWGLTQELSGPSDR</sequence>
<dbReference type="EMBL" id="JBGONM010000030">
    <property type="protein sequence ID" value="MEZ8082173.1"/>
    <property type="molecule type" value="Genomic_DNA"/>
</dbReference>
<dbReference type="PANTHER" id="PTHR43581">
    <property type="entry name" value="ATP/GTP PHOSPHATASE"/>
    <property type="match status" value="1"/>
</dbReference>
<proteinExistence type="predicted"/>
<dbReference type="SUPFAM" id="SSF52540">
    <property type="entry name" value="P-loop containing nucleoside triphosphate hydrolases"/>
    <property type="match status" value="1"/>
</dbReference>
<dbReference type="Pfam" id="PF13175">
    <property type="entry name" value="AAA_15"/>
    <property type="match status" value="1"/>
</dbReference>
<dbReference type="InterPro" id="IPR041685">
    <property type="entry name" value="AAA_GajA/Old/RecF-like"/>
</dbReference>
<evidence type="ECO:0000313" key="3">
    <source>
        <dbReference type="Proteomes" id="UP001569154"/>
    </source>
</evidence>
<dbReference type="PANTHER" id="PTHR43581:SF2">
    <property type="entry name" value="EXCINUCLEASE ATPASE SUBUNIT"/>
    <property type="match status" value="1"/>
</dbReference>
<keyword evidence="3" id="KW-1185">Reference proteome</keyword>
<gene>
    <name evidence="2" type="ORF">ACED35_13680</name>
</gene>
<protein>
    <submittedName>
        <fullName evidence="2">AAA family ATPase</fullName>
    </submittedName>
</protein>
<dbReference type="RefSeq" id="WP_371734873.1">
    <property type="nucleotide sequence ID" value="NZ_JBGONM010000030.1"/>
</dbReference>